<keyword evidence="2" id="KW-1185">Reference proteome</keyword>
<organism evidence="1 2">
    <name type="scientific">Hyalomma asiaticum</name>
    <name type="common">Tick</name>
    <dbReference type="NCBI Taxonomy" id="266040"/>
    <lineage>
        <taxon>Eukaryota</taxon>
        <taxon>Metazoa</taxon>
        <taxon>Ecdysozoa</taxon>
        <taxon>Arthropoda</taxon>
        <taxon>Chelicerata</taxon>
        <taxon>Arachnida</taxon>
        <taxon>Acari</taxon>
        <taxon>Parasitiformes</taxon>
        <taxon>Ixodida</taxon>
        <taxon>Ixodoidea</taxon>
        <taxon>Ixodidae</taxon>
        <taxon>Hyalomminae</taxon>
        <taxon>Hyalomma</taxon>
    </lineage>
</organism>
<evidence type="ECO:0000313" key="1">
    <source>
        <dbReference type="EMBL" id="KAH6939613.1"/>
    </source>
</evidence>
<evidence type="ECO:0000313" key="2">
    <source>
        <dbReference type="Proteomes" id="UP000821845"/>
    </source>
</evidence>
<name>A0ACB7SXK9_HYAAI</name>
<gene>
    <name evidence="1" type="ORF">HPB50_019953</name>
</gene>
<proteinExistence type="predicted"/>
<reference evidence="1" key="1">
    <citation type="submission" date="2020-05" db="EMBL/GenBank/DDBJ databases">
        <title>Large-scale comparative analyses of tick genomes elucidate their genetic diversity and vector capacities.</title>
        <authorList>
            <person name="Jia N."/>
            <person name="Wang J."/>
            <person name="Shi W."/>
            <person name="Du L."/>
            <person name="Sun Y."/>
            <person name="Zhan W."/>
            <person name="Jiang J."/>
            <person name="Wang Q."/>
            <person name="Zhang B."/>
            <person name="Ji P."/>
            <person name="Sakyi L.B."/>
            <person name="Cui X."/>
            <person name="Yuan T."/>
            <person name="Jiang B."/>
            <person name="Yang W."/>
            <person name="Lam T.T.-Y."/>
            <person name="Chang Q."/>
            <person name="Ding S."/>
            <person name="Wang X."/>
            <person name="Zhu J."/>
            <person name="Ruan X."/>
            <person name="Zhao L."/>
            <person name="Wei J."/>
            <person name="Que T."/>
            <person name="Du C."/>
            <person name="Cheng J."/>
            <person name="Dai P."/>
            <person name="Han X."/>
            <person name="Huang E."/>
            <person name="Gao Y."/>
            <person name="Liu J."/>
            <person name="Shao H."/>
            <person name="Ye R."/>
            <person name="Li L."/>
            <person name="Wei W."/>
            <person name="Wang X."/>
            <person name="Wang C."/>
            <person name="Yang T."/>
            <person name="Huo Q."/>
            <person name="Li W."/>
            <person name="Guo W."/>
            <person name="Chen H."/>
            <person name="Zhou L."/>
            <person name="Ni X."/>
            <person name="Tian J."/>
            <person name="Zhou Y."/>
            <person name="Sheng Y."/>
            <person name="Liu T."/>
            <person name="Pan Y."/>
            <person name="Xia L."/>
            <person name="Li J."/>
            <person name="Zhao F."/>
            <person name="Cao W."/>
        </authorList>
    </citation>
    <scope>NUCLEOTIDE SEQUENCE</scope>
    <source>
        <strain evidence="1">Hyas-2018</strain>
    </source>
</reference>
<comment type="caution">
    <text evidence="1">The sequence shown here is derived from an EMBL/GenBank/DDBJ whole genome shotgun (WGS) entry which is preliminary data.</text>
</comment>
<protein>
    <submittedName>
        <fullName evidence="1">Uncharacterized protein</fullName>
    </submittedName>
</protein>
<sequence length="140" mass="14753">MPVASETRRRSSSHPAAGAAVPRKCASETGDGATAAPWFWSRELRSFSVVAPGGNLAEARGGGVNGGGSLYFETAAAGVACQLTPSACPIRSAESAAVEQLAPAIRARCDACWHKWRQKCRGRTRGTKLSSPLWRLRATL</sequence>
<accession>A0ACB7SXK9</accession>
<dbReference type="Proteomes" id="UP000821845">
    <property type="component" value="Chromosome 2"/>
</dbReference>
<dbReference type="EMBL" id="CM023482">
    <property type="protein sequence ID" value="KAH6939613.1"/>
    <property type="molecule type" value="Genomic_DNA"/>
</dbReference>